<comment type="caution">
    <text evidence="2">The sequence shown here is derived from an EMBL/GenBank/DDBJ whole genome shotgun (WGS) entry which is preliminary data.</text>
</comment>
<dbReference type="PATRIC" id="fig|1716141.3.peg.4594"/>
<keyword evidence="3" id="KW-1185">Reference proteome</keyword>
<evidence type="ECO:0000313" key="3">
    <source>
        <dbReference type="Proteomes" id="UP000077381"/>
    </source>
</evidence>
<dbReference type="PANTHER" id="PTHR43649:SF12">
    <property type="entry name" value="DIACETYLCHITOBIOSE BINDING PROTEIN DASA"/>
    <property type="match status" value="1"/>
</dbReference>
<dbReference type="InterPro" id="IPR050490">
    <property type="entry name" value="Bact_solute-bd_prot1"/>
</dbReference>
<dbReference type="RefSeq" id="WP_067280460.1">
    <property type="nucleotide sequence ID" value="NZ_LOHS01000092.1"/>
</dbReference>
<protein>
    <recommendedName>
        <fullName evidence="4">Lipoprotein LipO</fullName>
    </recommendedName>
</protein>
<evidence type="ECO:0000256" key="1">
    <source>
        <dbReference type="SAM" id="SignalP"/>
    </source>
</evidence>
<accession>A0A177HN76</accession>
<dbReference type="Pfam" id="PF13416">
    <property type="entry name" value="SBP_bac_8"/>
    <property type="match status" value="1"/>
</dbReference>
<dbReference type="Gene3D" id="3.40.190.10">
    <property type="entry name" value="Periplasmic binding protein-like II"/>
    <property type="match status" value="1"/>
</dbReference>
<feature type="chain" id="PRO_5039528886" description="Lipoprotein LipO" evidence="1">
    <location>
        <begin position="21"/>
        <end position="543"/>
    </location>
</feature>
<dbReference type="PANTHER" id="PTHR43649">
    <property type="entry name" value="ARABINOSE-BINDING PROTEIN-RELATED"/>
    <property type="match status" value="1"/>
</dbReference>
<proteinExistence type="predicted"/>
<evidence type="ECO:0000313" key="2">
    <source>
        <dbReference type="EMBL" id="OAH12333.1"/>
    </source>
</evidence>
<dbReference type="SUPFAM" id="SSF53850">
    <property type="entry name" value="Periplasmic binding protein-like II"/>
    <property type="match status" value="1"/>
</dbReference>
<dbReference type="OrthoDB" id="8663148at2"/>
<keyword evidence="1" id="KW-0732">Signal</keyword>
<gene>
    <name evidence="2" type="ORF">STSP_43660</name>
</gene>
<reference evidence="2 3" key="1">
    <citation type="submission" date="2015-12" db="EMBL/GenBank/DDBJ databases">
        <title>Genome sequence of Streptomyces sp. G25.</title>
        <authorList>
            <person name="Poehlein A."/>
            <person name="Roettig A."/>
            <person name="Hiessl S."/>
            <person name="Hauschild P."/>
            <person name="Schauer J."/>
            <person name="Madkour M.H."/>
            <person name="Al-Ansari A.M."/>
            <person name="Almakishah N.H."/>
            <person name="Steinbuechel A."/>
            <person name="Daniel R."/>
        </authorList>
    </citation>
    <scope>NUCLEOTIDE SEQUENCE [LARGE SCALE GENOMIC DNA]</scope>
    <source>
        <strain evidence="3">G25(2015)</strain>
    </source>
</reference>
<dbReference type="STRING" id="1716141.STSP_43660"/>
<name>A0A177HN76_9ACTN</name>
<dbReference type="AlphaFoldDB" id="A0A177HN76"/>
<dbReference type="InterPro" id="IPR006059">
    <property type="entry name" value="SBP"/>
</dbReference>
<sequence length="543" mass="59181">MTTRRKVLLGLAGAGGAAIAGGTIYSSFANDDEDSGSGSDIVLNIGGDWPFAVPTAKQAKADPNVKALSEALGAWQDDNPGVRLKKITVKIWEQKHLVTAISGGSGPAMFPGLVVGNWNGGATKVAFQQGLAADITDLVKKYKFDDKIADFAKPQWEGWPVNGKLYCMPDSFNAGNGIYYRRDLVAKKGLKEPGLGWTWDDLRTLVAGLTTDRMKGAAFQKWGMNWPLVAQGWGLLTRVPAPSQKWHWKYDYTTHAALWTEFIELYRGMIYKDKSAFSDSTLMDGEVTAAFTQGRAALFGNNIGFFFGDPDTDNTLPNMAKRMDKPIGELVGFVPHPVGKTGYYGASSPFMGVTSFSPDLSEEALDKAVSLQNFLTYGKGYVIRKQALWNETKNLQKVYTDPTPINGMTQIEGIKGDMAEAWGPEIVKAAEISAGLSTLPDEGAYIPAEKDAGPPNTPVEDMHSHWAFEKGKVDIRADLKKLTDTHNQQAKGFTSSVDKADFAAGAEKYYAAVTEFWQEKAPDFVSEVLEPWLADVVKPSLEA</sequence>
<dbReference type="EMBL" id="LOHS01000092">
    <property type="protein sequence ID" value="OAH12333.1"/>
    <property type="molecule type" value="Genomic_DNA"/>
</dbReference>
<feature type="signal peptide" evidence="1">
    <location>
        <begin position="1"/>
        <end position="20"/>
    </location>
</feature>
<organism evidence="2 3">
    <name type="scientific">Streptomyces jeddahensis</name>
    <dbReference type="NCBI Taxonomy" id="1716141"/>
    <lineage>
        <taxon>Bacteria</taxon>
        <taxon>Bacillati</taxon>
        <taxon>Actinomycetota</taxon>
        <taxon>Actinomycetes</taxon>
        <taxon>Kitasatosporales</taxon>
        <taxon>Streptomycetaceae</taxon>
        <taxon>Streptomyces</taxon>
    </lineage>
</organism>
<evidence type="ECO:0008006" key="4">
    <source>
        <dbReference type="Google" id="ProtNLM"/>
    </source>
</evidence>
<dbReference type="InterPro" id="IPR006311">
    <property type="entry name" value="TAT_signal"/>
</dbReference>
<dbReference type="PROSITE" id="PS51318">
    <property type="entry name" value="TAT"/>
    <property type="match status" value="1"/>
</dbReference>
<dbReference type="Proteomes" id="UP000077381">
    <property type="component" value="Unassembled WGS sequence"/>
</dbReference>